<dbReference type="EMBL" id="AP021857">
    <property type="protein sequence ID" value="BBO20060.1"/>
    <property type="molecule type" value="Genomic_DNA"/>
</dbReference>
<dbReference type="InterPro" id="IPR005624">
    <property type="entry name" value="PduO/GlcC-like"/>
</dbReference>
<evidence type="ECO:0000313" key="2">
    <source>
        <dbReference type="EMBL" id="BBO20060.1"/>
    </source>
</evidence>
<feature type="chain" id="PRO_5035285425" description="Heme-binding protein" evidence="1">
    <location>
        <begin position="34"/>
        <end position="177"/>
    </location>
</feature>
<dbReference type="SUPFAM" id="SSF143744">
    <property type="entry name" value="GlcG-like"/>
    <property type="match status" value="1"/>
</dbReference>
<accession>A0A809QXA6</accession>
<evidence type="ECO:0008006" key="4">
    <source>
        <dbReference type="Google" id="ProtNLM"/>
    </source>
</evidence>
<dbReference type="AlphaFoldDB" id="A0A809QXA6"/>
<protein>
    <recommendedName>
        <fullName evidence="4">Heme-binding protein</fullName>
    </recommendedName>
</protein>
<dbReference type="Gene3D" id="3.30.450.150">
    <property type="entry name" value="Haem-degrading domain"/>
    <property type="match status" value="1"/>
</dbReference>
<reference evidence="2" key="1">
    <citation type="journal article" name="DNA Res.">
        <title>The physiological potential of anammox bacteria as revealed by their core genome structure.</title>
        <authorList>
            <person name="Okubo T."/>
            <person name="Toyoda A."/>
            <person name="Fukuhara K."/>
            <person name="Uchiyama I."/>
            <person name="Harigaya Y."/>
            <person name="Kuroiwa M."/>
            <person name="Suzuki T."/>
            <person name="Murakami Y."/>
            <person name="Suwa Y."/>
            <person name="Takami H."/>
        </authorList>
    </citation>
    <scope>NUCLEOTIDE SEQUENCE</scope>
    <source>
        <strain evidence="2">317325-3</strain>
    </source>
</reference>
<dbReference type="PANTHER" id="PTHR34309">
    <property type="entry name" value="SLR1406 PROTEIN"/>
    <property type="match status" value="1"/>
</dbReference>
<feature type="signal peptide" evidence="1">
    <location>
        <begin position="1"/>
        <end position="33"/>
    </location>
</feature>
<keyword evidence="1" id="KW-0732">Signal</keyword>
<gene>
    <name evidence="2" type="ORF">DSYM_07590</name>
</gene>
<dbReference type="KEGG" id="ddz:DSYM_07590"/>
<dbReference type="InterPro" id="IPR052517">
    <property type="entry name" value="GlcG_carb_metab_protein"/>
</dbReference>
<sequence>MPPASFATEETMKRKTMLGAALALMLASGATCAQEATYNIRTLTPETALKAAQAALKACRDGGFQVAVAVVDRSGLAQVMLRDRFAGAHTPKTAIGKAWTAVSFRSNTTGLAAESQPGRPSSGLRNLPHVVALGGGVLIEAGGSILGGIGVSGAPSGDADEKCANAGIAAIKDALEL</sequence>
<proteinExistence type="predicted"/>
<evidence type="ECO:0000313" key="3">
    <source>
        <dbReference type="Proteomes" id="UP000662914"/>
    </source>
</evidence>
<dbReference type="Proteomes" id="UP000662914">
    <property type="component" value="Chromosome"/>
</dbReference>
<dbReference type="InterPro" id="IPR038084">
    <property type="entry name" value="PduO/GlcC-like_sf"/>
</dbReference>
<dbReference type="PANTHER" id="PTHR34309:SF10">
    <property type="entry name" value="SLR1406 PROTEIN"/>
    <property type="match status" value="1"/>
</dbReference>
<dbReference type="Pfam" id="PF03928">
    <property type="entry name" value="HbpS-like"/>
    <property type="match status" value="1"/>
</dbReference>
<organism evidence="2 3">
    <name type="scientific">Candidatus Desulfobacillus denitrificans</name>
    <dbReference type="NCBI Taxonomy" id="2608985"/>
    <lineage>
        <taxon>Bacteria</taxon>
        <taxon>Pseudomonadati</taxon>
        <taxon>Pseudomonadota</taxon>
        <taxon>Betaproteobacteria</taxon>
        <taxon>Candidatus Desulfobacillus</taxon>
    </lineage>
</organism>
<name>A0A809QXA6_9PROT</name>
<evidence type="ECO:0000256" key="1">
    <source>
        <dbReference type="SAM" id="SignalP"/>
    </source>
</evidence>